<accession>A0ABU0PA34</accession>
<evidence type="ECO:0000256" key="2">
    <source>
        <dbReference type="ARBA" id="ARBA00022448"/>
    </source>
</evidence>
<keyword evidence="3" id="KW-1003">Cell membrane</keyword>
<keyword evidence="6 7" id="KW-0472">Membrane</keyword>
<evidence type="ECO:0000256" key="5">
    <source>
        <dbReference type="ARBA" id="ARBA00022989"/>
    </source>
</evidence>
<dbReference type="PANTHER" id="PTHR43744">
    <property type="entry name" value="ABC TRANSPORTER PERMEASE PROTEIN MG189-RELATED-RELATED"/>
    <property type="match status" value="1"/>
</dbReference>
<keyword evidence="5 7" id="KW-1133">Transmembrane helix</keyword>
<dbReference type="InterPro" id="IPR000515">
    <property type="entry name" value="MetI-like"/>
</dbReference>
<evidence type="ECO:0000313" key="11">
    <source>
        <dbReference type="Proteomes" id="UP001239085"/>
    </source>
</evidence>
<evidence type="ECO:0000256" key="3">
    <source>
        <dbReference type="ARBA" id="ARBA00022475"/>
    </source>
</evidence>
<dbReference type="EMBL" id="JAUSXK010000001">
    <property type="protein sequence ID" value="MDQ0643792.1"/>
    <property type="molecule type" value="Genomic_DNA"/>
</dbReference>
<feature type="transmembrane region" description="Helical" evidence="7">
    <location>
        <begin position="261"/>
        <end position="280"/>
    </location>
</feature>
<dbReference type="Gene3D" id="1.10.3720.10">
    <property type="entry name" value="MetI-like"/>
    <property type="match status" value="1"/>
</dbReference>
<keyword evidence="4 7" id="KW-0812">Transmembrane</keyword>
<evidence type="ECO:0000256" key="1">
    <source>
        <dbReference type="ARBA" id="ARBA00004651"/>
    </source>
</evidence>
<dbReference type="InterPro" id="IPR035906">
    <property type="entry name" value="MetI-like_sf"/>
</dbReference>
<evidence type="ECO:0000256" key="8">
    <source>
        <dbReference type="SAM" id="MobiDB-lite"/>
    </source>
</evidence>
<feature type="transmembrane region" description="Helical" evidence="7">
    <location>
        <begin position="126"/>
        <end position="149"/>
    </location>
</feature>
<dbReference type="Pfam" id="PF00528">
    <property type="entry name" value="BPD_transp_1"/>
    <property type="match status" value="1"/>
</dbReference>
<evidence type="ECO:0000256" key="6">
    <source>
        <dbReference type="ARBA" id="ARBA00023136"/>
    </source>
</evidence>
<feature type="transmembrane region" description="Helical" evidence="7">
    <location>
        <begin position="155"/>
        <end position="175"/>
    </location>
</feature>
<dbReference type="SUPFAM" id="SSF161098">
    <property type="entry name" value="MetI-like"/>
    <property type="match status" value="1"/>
</dbReference>
<dbReference type="PROSITE" id="PS50928">
    <property type="entry name" value="ABC_TM1"/>
    <property type="match status" value="1"/>
</dbReference>
<feature type="transmembrane region" description="Helical" evidence="7">
    <location>
        <begin position="90"/>
        <end position="114"/>
    </location>
</feature>
<name>A0ABU0PA34_9MICO</name>
<keyword evidence="2 7" id="KW-0813">Transport</keyword>
<evidence type="ECO:0000313" key="10">
    <source>
        <dbReference type="EMBL" id="MDQ0643792.1"/>
    </source>
</evidence>
<proteinExistence type="inferred from homology"/>
<dbReference type="RefSeq" id="WP_307360888.1">
    <property type="nucleotide sequence ID" value="NZ_JAUSXK010000001.1"/>
</dbReference>
<dbReference type="CDD" id="cd06261">
    <property type="entry name" value="TM_PBP2"/>
    <property type="match status" value="1"/>
</dbReference>
<feature type="transmembrane region" description="Helical" evidence="7">
    <location>
        <begin position="29"/>
        <end position="48"/>
    </location>
</feature>
<evidence type="ECO:0000256" key="7">
    <source>
        <dbReference type="RuleBase" id="RU363032"/>
    </source>
</evidence>
<feature type="transmembrane region" description="Helical" evidence="7">
    <location>
        <begin position="213"/>
        <end position="234"/>
    </location>
</feature>
<dbReference type="PANTHER" id="PTHR43744:SF3">
    <property type="entry name" value="LACTOSE TRANSPORT SYSTEM PERMEASE PROTEIN LACG"/>
    <property type="match status" value="1"/>
</dbReference>
<evidence type="ECO:0000259" key="9">
    <source>
        <dbReference type="PROSITE" id="PS50928"/>
    </source>
</evidence>
<sequence>MTALQDHAAPTSNAKKSRRPRRGPVPATIARYVALTLMVVVLAGPLVWQLSLSFKGESDDLYARPPQLLPSDPTLQNYSDVLDRVPVLQYVLNSAIVALMAIVGNVVGATLAGYALARLRFRGRRIALGVIVAALLIPVETVLISQFLVVRGLGLTNTLLGVVLPTVIAALNVLLMRNAFASLPDELDQAALVDGANAWQRFFHIAVPQVKGVITVVAIFAFVGSWNDFLWPLIVLSDETNFTLTVGLNRLRGTFTDDPQLIAAGTIIALIPIVVFFAALQRFFFKGLESGGLKG</sequence>
<protein>
    <submittedName>
        <fullName evidence="10">Chitobiose transport system permease protein</fullName>
    </submittedName>
</protein>
<reference evidence="10 11" key="1">
    <citation type="submission" date="2023-07" db="EMBL/GenBank/DDBJ databases">
        <title>Comparative genomics of wheat-associated soil bacteria to identify genetic determinants of phenazine resistance.</title>
        <authorList>
            <person name="Mouncey N."/>
        </authorList>
    </citation>
    <scope>NUCLEOTIDE SEQUENCE [LARGE SCALE GENOMIC DNA]</scope>
    <source>
        <strain evidence="10 11">W2I7</strain>
    </source>
</reference>
<feature type="domain" description="ABC transmembrane type-1" evidence="9">
    <location>
        <begin position="91"/>
        <end position="279"/>
    </location>
</feature>
<comment type="similarity">
    <text evidence="7">Belongs to the binding-protein-dependent transport system permease family.</text>
</comment>
<comment type="caution">
    <text evidence="10">The sequence shown here is derived from an EMBL/GenBank/DDBJ whole genome shotgun (WGS) entry which is preliminary data.</text>
</comment>
<comment type="subcellular location">
    <subcellularLocation>
        <location evidence="1 7">Cell membrane</location>
        <topology evidence="1 7">Multi-pass membrane protein</topology>
    </subcellularLocation>
</comment>
<feature type="region of interest" description="Disordered" evidence="8">
    <location>
        <begin position="1"/>
        <end position="23"/>
    </location>
</feature>
<organism evidence="10 11">
    <name type="scientific">Microbacterium murale</name>
    <dbReference type="NCBI Taxonomy" id="1081040"/>
    <lineage>
        <taxon>Bacteria</taxon>
        <taxon>Bacillati</taxon>
        <taxon>Actinomycetota</taxon>
        <taxon>Actinomycetes</taxon>
        <taxon>Micrococcales</taxon>
        <taxon>Microbacteriaceae</taxon>
        <taxon>Microbacterium</taxon>
    </lineage>
</organism>
<gene>
    <name evidence="10" type="ORF">QFZ46_001952</name>
</gene>
<evidence type="ECO:0000256" key="4">
    <source>
        <dbReference type="ARBA" id="ARBA00022692"/>
    </source>
</evidence>
<dbReference type="Proteomes" id="UP001239085">
    <property type="component" value="Unassembled WGS sequence"/>
</dbReference>
<keyword evidence="11" id="KW-1185">Reference proteome</keyword>